<reference evidence="2" key="1">
    <citation type="journal article" date="2019" name="Int. J. Syst. Evol. Microbiol.">
        <title>The Global Catalogue of Microorganisms (GCM) 10K type strain sequencing project: providing services to taxonomists for standard genome sequencing and annotation.</title>
        <authorList>
            <consortium name="The Broad Institute Genomics Platform"/>
            <consortium name="The Broad Institute Genome Sequencing Center for Infectious Disease"/>
            <person name="Wu L."/>
            <person name="Ma J."/>
        </authorList>
    </citation>
    <scope>NUCLEOTIDE SEQUENCE [LARGE SCALE GENOMIC DNA]</scope>
    <source>
        <strain evidence="2">CCUG 62952</strain>
    </source>
</reference>
<evidence type="ECO:0000313" key="2">
    <source>
        <dbReference type="Proteomes" id="UP001596978"/>
    </source>
</evidence>
<proteinExistence type="predicted"/>
<evidence type="ECO:0000313" key="1">
    <source>
        <dbReference type="EMBL" id="MFD0861157.1"/>
    </source>
</evidence>
<protein>
    <submittedName>
        <fullName evidence="1">Porin</fullName>
    </submittedName>
</protein>
<dbReference type="Proteomes" id="UP001596978">
    <property type="component" value="Unassembled WGS sequence"/>
</dbReference>
<dbReference type="RefSeq" id="WP_386403655.1">
    <property type="nucleotide sequence ID" value="NZ_JBHTJH010000004.1"/>
</dbReference>
<sequence>MKTITITKIVKKVIFTAVLLVGFTGFSQEEEEPAQKFSLSGSVDAYYRANINSANKTIPDGSGGEIFIAPPTSFANANGFALGMANVIASYEGEKVGFVADLVFGPRGEEAVFGSPVGSTNIVNQLYVYWKVSEVVTLTFGNFNTYLGYEVISPTGNFNYSTSYMFSNGPFSHAGLKADFAIDDNWSAMLSVMNPTDLTADNPESLYTYGAQLGYSTDASSAYLNFLYGKQELGAENTFQVDLTAGSDITDDFYLGFNGTYADTDGDGFYGLALYPQYKTSEAFAIGLRGEYFTVFADGADDDSVFAATLTGSYAVGSLTFKPELRIDSFENEIIPNADLDDVQKSLASFTLAAIYSF</sequence>
<gene>
    <name evidence="1" type="ORF">ACFQ1M_02970</name>
</gene>
<name>A0ABW3CVR5_9FLAO</name>
<dbReference type="EMBL" id="JBHTJH010000004">
    <property type="protein sequence ID" value="MFD0861157.1"/>
    <property type="molecule type" value="Genomic_DNA"/>
</dbReference>
<comment type="caution">
    <text evidence="1">The sequence shown here is derived from an EMBL/GenBank/DDBJ whole genome shotgun (WGS) entry which is preliminary data.</text>
</comment>
<dbReference type="InterPro" id="IPR011486">
    <property type="entry name" value="BBP2"/>
</dbReference>
<organism evidence="1 2">
    <name type="scientific">Sungkyunkwania multivorans</name>
    <dbReference type="NCBI Taxonomy" id="1173618"/>
    <lineage>
        <taxon>Bacteria</taxon>
        <taxon>Pseudomonadati</taxon>
        <taxon>Bacteroidota</taxon>
        <taxon>Flavobacteriia</taxon>
        <taxon>Flavobacteriales</taxon>
        <taxon>Flavobacteriaceae</taxon>
        <taxon>Sungkyunkwania</taxon>
    </lineage>
</organism>
<dbReference type="Pfam" id="PF07642">
    <property type="entry name" value="BBP2"/>
    <property type="match status" value="1"/>
</dbReference>
<keyword evidence="2" id="KW-1185">Reference proteome</keyword>
<accession>A0ABW3CVR5</accession>
<dbReference type="SUPFAM" id="SSF56935">
    <property type="entry name" value="Porins"/>
    <property type="match status" value="1"/>
</dbReference>